<dbReference type="RefSeq" id="XP_028139813.1">
    <property type="nucleotide sequence ID" value="XM_028284012.1"/>
</dbReference>
<dbReference type="InterPro" id="IPR013083">
    <property type="entry name" value="Znf_RING/FYVE/PHD"/>
</dbReference>
<keyword evidence="1 3" id="KW-0479">Metal-binding</keyword>
<dbReference type="InParanoid" id="A0A6P7G495"/>
<dbReference type="SUPFAM" id="SSF57850">
    <property type="entry name" value="RING/U-box"/>
    <property type="match status" value="1"/>
</dbReference>
<protein>
    <submittedName>
        <fullName evidence="6">Uncharacterized protein LOC114334013</fullName>
    </submittedName>
</protein>
<feature type="domain" description="RING-type" evidence="5">
    <location>
        <begin position="77"/>
        <end position="123"/>
    </location>
</feature>
<evidence type="ECO:0000256" key="2">
    <source>
        <dbReference type="ARBA" id="ARBA00022833"/>
    </source>
</evidence>
<feature type="coiled-coil region" evidence="4">
    <location>
        <begin position="303"/>
        <end position="330"/>
    </location>
</feature>
<evidence type="ECO:0000256" key="3">
    <source>
        <dbReference type="PROSITE-ProRule" id="PRU00175"/>
    </source>
</evidence>
<dbReference type="OrthoDB" id="6381204at2759"/>
<keyword evidence="4" id="KW-0175">Coiled coil</keyword>
<sequence>MPQGQKPNPLMKPFVVLALPGMYLFYKYNQYKRKRKENATRRLAERELLHLNNKIEKLLNKLEETEPELATCQEEECVICINAKATMQTAPCGHLVVCRKCFVKTIQIAVSQRLLPLRCVICRAKILRLKTGPILPTSASGYSITSRGSSVPQSDSLYSVSSGGSSISFASSSSNNSNKESAPCCSGRCLGAYPRQPHTGAIKRSQEHAMKIKIQDYCRPEKNHVNRLPPIKEMPGQSPLHTAPPASTRIRCAQKIVTQLELPLMRRGHKYERIPQEDDVEVPVSVKPVEKTKRWWSDRTKSEEKIDNKKNELVEKHMELKERLMKAEQLTEATSTNIKDEKL</sequence>
<name>A0A6P7G495_DIAVI</name>
<reference evidence="6" key="1">
    <citation type="submission" date="2025-08" db="UniProtKB">
        <authorList>
            <consortium name="RefSeq"/>
        </authorList>
    </citation>
    <scope>IDENTIFICATION</scope>
    <source>
        <tissue evidence="6">Whole insect</tissue>
    </source>
</reference>
<feature type="coiled-coil region" evidence="4">
    <location>
        <begin position="34"/>
        <end position="75"/>
    </location>
</feature>
<dbReference type="Gene3D" id="3.30.40.10">
    <property type="entry name" value="Zinc/RING finger domain, C3HC4 (zinc finger)"/>
    <property type="match status" value="1"/>
</dbReference>
<dbReference type="InterPro" id="IPR001841">
    <property type="entry name" value="Znf_RING"/>
</dbReference>
<dbReference type="PROSITE" id="PS50089">
    <property type="entry name" value="ZF_RING_2"/>
    <property type="match status" value="1"/>
</dbReference>
<keyword evidence="2" id="KW-0862">Zinc</keyword>
<proteinExistence type="predicted"/>
<organism evidence="6">
    <name type="scientific">Diabrotica virgifera virgifera</name>
    <name type="common">western corn rootworm</name>
    <dbReference type="NCBI Taxonomy" id="50390"/>
    <lineage>
        <taxon>Eukaryota</taxon>
        <taxon>Metazoa</taxon>
        <taxon>Ecdysozoa</taxon>
        <taxon>Arthropoda</taxon>
        <taxon>Hexapoda</taxon>
        <taxon>Insecta</taxon>
        <taxon>Pterygota</taxon>
        <taxon>Neoptera</taxon>
        <taxon>Endopterygota</taxon>
        <taxon>Coleoptera</taxon>
        <taxon>Polyphaga</taxon>
        <taxon>Cucujiformia</taxon>
        <taxon>Chrysomeloidea</taxon>
        <taxon>Chrysomelidae</taxon>
        <taxon>Galerucinae</taxon>
        <taxon>Diabroticina</taxon>
        <taxon>Diabroticites</taxon>
        <taxon>Diabrotica</taxon>
    </lineage>
</organism>
<dbReference type="AlphaFoldDB" id="A0A6P7G495"/>
<evidence type="ECO:0000256" key="1">
    <source>
        <dbReference type="ARBA" id="ARBA00022771"/>
    </source>
</evidence>
<dbReference type="Pfam" id="PF13920">
    <property type="entry name" value="zf-C3HC4_3"/>
    <property type="match status" value="1"/>
</dbReference>
<evidence type="ECO:0000313" key="6">
    <source>
        <dbReference type="RefSeq" id="XP_028139813.1"/>
    </source>
</evidence>
<evidence type="ECO:0000259" key="5">
    <source>
        <dbReference type="PROSITE" id="PS50089"/>
    </source>
</evidence>
<gene>
    <name evidence="6" type="primary">LOC114334013</name>
</gene>
<evidence type="ECO:0000256" key="4">
    <source>
        <dbReference type="SAM" id="Coils"/>
    </source>
</evidence>
<dbReference type="GO" id="GO:0008270">
    <property type="term" value="F:zinc ion binding"/>
    <property type="evidence" value="ECO:0007669"/>
    <property type="project" value="UniProtKB-KW"/>
</dbReference>
<keyword evidence="1 3" id="KW-0863">Zinc-finger</keyword>
<accession>A0A6P7G495</accession>